<evidence type="ECO:0000256" key="1">
    <source>
        <dbReference type="ARBA" id="ARBA00009437"/>
    </source>
</evidence>
<evidence type="ECO:0000313" key="7">
    <source>
        <dbReference type="Proteomes" id="UP001056291"/>
    </source>
</evidence>
<name>A0ABY4W009_9PROT</name>
<keyword evidence="4" id="KW-0804">Transcription</keyword>
<dbReference type="InterPro" id="IPR050176">
    <property type="entry name" value="LTTR"/>
</dbReference>
<evidence type="ECO:0000259" key="5">
    <source>
        <dbReference type="PROSITE" id="PS50931"/>
    </source>
</evidence>
<dbReference type="Proteomes" id="UP001056291">
    <property type="component" value="Chromosome"/>
</dbReference>
<dbReference type="InterPro" id="IPR005119">
    <property type="entry name" value="LysR_subst-bd"/>
</dbReference>
<sequence length="308" mass="33598">MTIQPDISKQPHLPSLEIDVLKTFVAIIETGSFSKAAERVFRSPSAVSMQIKKLEAVLERPLFQRDTRSLTVTADGEMLLSYARRILSLNDEVVSHFTLPDMSGTVRLGAAEDYGARLLPVILQRFAKSHPNIAVNVVMESANAMMKSLEEGQLDVVMITTSHRQPPMPGSKILLEEKLAWVGLKGGCAYDRDPLPVSLWEKGCAWRDTAVGALEASGREYRVAYQSAQTQAQRAAILADLAIAPFAASLIEPPLVKLGPECGLPELDNYQVRLMANPTLDPAAQAVFNHVVACFEAFKAGELECIPG</sequence>
<dbReference type="PANTHER" id="PTHR30579">
    <property type="entry name" value="TRANSCRIPTIONAL REGULATOR"/>
    <property type="match status" value="1"/>
</dbReference>
<comment type="similarity">
    <text evidence="1">Belongs to the LysR transcriptional regulatory family.</text>
</comment>
<accession>A0ABY4W009</accession>
<dbReference type="Pfam" id="PF03466">
    <property type="entry name" value="LysR_substrate"/>
    <property type="match status" value="1"/>
</dbReference>
<keyword evidence="3" id="KW-0238">DNA-binding</keyword>
<evidence type="ECO:0000256" key="3">
    <source>
        <dbReference type="ARBA" id="ARBA00023125"/>
    </source>
</evidence>
<keyword evidence="2" id="KW-0805">Transcription regulation</keyword>
<dbReference type="SUPFAM" id="SSF46785">
    <property type="entry name" value="Winged helix' DNA-binding domain"/>
    <property type="match status" value="1"/>
</dbReference>
<dbReference type="Gene3D" id="3.40.190.10">
    <property type="entry name" value="Periplasmic binding protein-like II"/>
    <property type="match status" value="2"/>
</dbReference>
<dbReference type="SUPFAM" id="SSF53850">
    <property type="entry name" value="Periplasmic binding protein-like II"/>
    <property type="match status" value="1"/>
</dbReference>
<organism evidence="6 7">
    <name type="scientific">Sneathiella marina</name>
    <dbReference type="NCBI Taxonomy" id="2950108"/>
    <lineage>
        <taxon>Bacteria</taxon>
        <taxon>Pseudomonadati</taxon>
        <taxon>Pseudomonadota</taxon>
        <taxon>Alphaproteobacteria</taxon>
        <taxon>Sneathiellales</taxon>
        <taxon>Sneathiellaceae</taxon>
        <taxon>Sneathiella</taxon>
    </lineage>
</organism>
<dbReference type="RefSeq" id="WP_251933397.1">
    <property type="nucleotide sequence ID" value="NZ_CP098747.1"/>
</dbReference>
<keyword evidence="7" id="KW-1185">Reference proteome</keyword>
<gene>
    <name evidence="6" type="ORF">NBZ79_15225</name>
</gene>
<dbReference type="Pfam" id="PF00126">
    <property type="entry name" value="HTH_1"/>
    <property type="match status" value="1"/>
</dbReference>
<evidence type="ECO:0000256" key="2">
    <source>
        <dbReference type="ARBA" id="ARBA00023015"/>
    </source>
</evidence>
<reference evidence="6" key="1">
    <citation type="submission" date="2022-06" db="EMBL/GenBank/DDBJ databases">
        <title>Sneathiella actinostolidae sp. nov., isolated from a sea anemonein the Western Pacific Ocean.</title>
        <authorList>
            <person name="Wei M.J."/>
        </authorList>
    </citation>
    <scope>NUCLEOTIDE SEQUENCE</scope>
    <source>
        <strain evidence="6">PHK-P5</strain>
    </source>
</reference>
<evidence type="ECO:0000313" key="6">
    <source>
        <dbReference type="EMBL" id="USG60516.1"/>
    </source>
</evidence>
<dbReference type="InterPro" id="IPR000847">
    <property type="entry name" value="LysR_HTH_N"/>
</dbReference>
<dbReference type="PROSITE" id="PS50931">
    <property type="entry name" value="HTH_LYSR"/>
    <property type="match status" value="1"/>
</dbReference>
<feature type="domain" description="HTH lysR-type" evidence="5">
    <location>
        <begin position="16"/>
        <end position="73"/>
    </location>
</feature>
<evidence type="ECO:0000256" key="4">
    <source>
        <dbReference type="ARBA" id="ARBA00023163"/>
    </source>
</evidence>
<dbReference type="InterPro" id="IPR036390">
    <property type="entry name" value="WH_DNA-bd_sf"/>
</dbReference>
<dbReference type="PANTHER" id="PTHR30579:SF7">
    <property type="entry name" value="HTH-TYPE TRANSCRIPTIONAL REGULATOR LRHA-RELATED"/>
    <property type="match status" value="1"/>
</dbReference>
<dbReference type="EMBL" id="CP098747">
    <property type="protein sequence ID" value="USG60516.1"/>
    <property type="molecule type" value="Genomic_DNA"/>
</dbReference>
<dbReference type="InterPro" id="IPR036388">
    <property type="entry name" value="WH-like_DNA-bd_sf"/>
</dbReference>
<protein>
    <submittedName>
        <fullName evidence="6">LysR family transcriptional regulator</fullName>
    </submittedName>
</protein>
<proteinExistence type="inferred from homology"/>
<dbReference type="Gene3D" id="1.10.10.10">
    <property type="entry name" value="Winged helix-like DNA-binding domain superfamily/Winged helix DNA-binding domain"/>
    <property type="match status" value="1"/>
</dbReference>